<comment type="caution">
    <text evidence="2">The sequence shown here is derived from an EMBL/GenBank/DDBJ whole genome shotgun (WGS) entry which is preliminary data.</text>
</comment>
<protein>
    <recommendedName>
        <fullName evidence="4">YpeB-like protein with protease inhibitory function</fullName>
    </recommendedName>
</protein>
<dbReference type="EMBL" id="QJJM01000007">
    <property type="protein sequence ID" value="PXW75262.1"/>
    <property type="molecule type" value="Genomic_DNA"/>
</dbReference>
<organism evidence="2 3">
    <name type="scientific">Blastomonas natatoria</name>
    <dbReference type="NCBI Taxonomy" id="34015"/>
    <lineage>
        <taxon>Bacteria</taxon>
        <taxon>Pseudomonadati</taxon>
        <taxon>Pseudomonadota</taxon>
        <taxon>Alphaproteobacteria</taxon>
        <taxon>Sphingomonadales</taxon>
        <taxon>Sphingomonadaceae</taxon>
        <taxon>Blastomonas</taxon>
    </lineage>
</organism>
<gene>
    <name evidence="2" type="ORF">C7451_107233</name>
</gene>
<evidence type="ECO:0000256" key="1">
    <source>
        <dbReference type="SAM" id="SignalP"/>
    </source>
</evidence>
<keyword evidence="1" id="KW-0732">Signal</keyword>
<keyword evidence="3" id="KW-1185">Reference proteome</keyword>
<evidence type="ECO:0008006" key="4">
    <source>
        <dbReference type="Google" id="ProtNLM"/>
    </source>
</evidence>
<proteinExistence type="predicted"/>
<evidence type="ECO:0000313" key="3">
    <source>
        <dbReference type="Proteomes" id="UP000248014"/>
    </source>
</evidence>
<feature type="chain" id="PRO_5016004636" description="YpeB-like protein with protease inhibitory function" evidence="1">
    <location>
        <begin position="28"/>
        <end position="183"/>
    </location>
</feature>
<dbReference type="OrthoDB" id="7594050at2"/>
<accession>A0A2V3V0J6</accession>
<reference evidence="2 3" key="1">
    <citation type="submission" date="2018-05" db="EMBL/GenBank/DDBJ databases">
        <title>Genomic Encyclopedia of Type Strains, Phase IV (KMG-IV): sequencing the most valuable type-strain genomes for metagenomic binning, comparative biology and taxonomic classification.</title>
        <authorList>
            <person name="Goeker M."/>
        </authorList>
    </citation>
    <scope>NUCLEOTIDE SEQUENCE [LARGE SCALE GENOMIC DNA]</scope>
    <source>
        <strain evidence="2 3">DSM 3183</strain>
    </source>
</reference>
<feature type="signal peptide" evidence="1">
    <location>
        <begin position="1"/>
        <end position="27"/>
    </location>
</feature>
<sequence>MIGSVQVLRISAALATIAALASQSAFAAQAGKCLSAAEAESVAVSALPDALSSAQRACAPHLPAQSALRNASERIAQVYRPAADKAWPRAGRAFLSAVELPLPEGTSPDVMRPLLVATISALVEQEIKPQDCGTVNEFYSALEPLPPENIARLLIAFMKLGDRERAPGKGKTSPFTICESPKP</sequence>
<evidence type="ECO:0000313" key="2">
    <source>
        <dbReference type="EMBL" id="PXW75262.1"/>
    </source>
</evidence>
<dbReference type="RefSeq" id="WP_110298987.1">
    <property type="nucleotide sequence ID" value="NZ_QJJM01000007.1"/>
</dbReference>
<dbReference type="AlphaFoldDB" id="A0A2V3V0J6"/>
<name>A0A2V3V0J6_9SPHN</name>
<dbReference type="Proteomes" id="UP000248014">
    <property type="component" value="Unassembled WGS sequence"/>
</dbReference>